<evidence type="ECO:0000256" key="8">
    <source>
        <dbReference type="SAM" id="MobiDB-lite"/>
    </source>
</evidence>
<dbReference type="InterPro" id="IPR013956">
    <property type="entry name" value="E3_ubiquit_lig_Bre1"/>
</dbReference>
<comment type="subcellular location">
    <subcellularLocation>
        <location evidence="1 6">Nucleus</location>
    </subcellularLocation>
</comment>
<dbReference type="PANTHER" id="PTHR23163:SF0">
    <property type="entry name" value="E3 UBIQUITIN-PROTEIN LIGASE BRE1"/>
    <property type="match status" value="1"/>
</dbReference>
<evidence type="ECO:0000256" key="2">
    <source>
        <dbReference type="ARBA" id="ARBA00022723"/>
    </source>
</evidence>
<feature type="coiled-coil region" evidence="7">
    <location>
        <begin position="693"/>
        <end position="727"/>
    </location>
</feature>
<feature type="coiled-coil region" evidence="7">
    <location>
        <begin position="456"/>
        <end position="548"/>
    </location>
</feature>
<feature type="domain" description="BRE1-like coiled-coil containing" evidence="9">
    <location>
        <begin position="76"/>
        <end position="219"/>
    </location>
</feature>
<evidence type="ECO:0000256" key="3">
    <source>
        <dbReference type="ARBA" id="ARBA00022771"/>
    </source>
</evidence>
<feature type="coiled-coil region" evidence="7">
    <location>
        <begin position="277"/>
        <end position="360"/>
    </location>
</feature>
<dbReference type="STRING" id="5627.A0A1C7LRE8"/>
<accession>A0A1C7LRE8</accession>
<keyword evidence="11" id="KW-1185">Reference proteome</keyword>
<dbReference type="EMBL" id="LUGG01000025">
    <property type="protein sequence ID" value="OBZ67158.1"/>
    <property type="molecule type" value="Genomic_DNA"/>
</dbReference>
<dbReference type="GO" id="GO:0005634">
    <property type="term" value="C:nucleus"/>
    <property type="evidence" value="ECO:0007669"/>
    <property type="project" value="UniProtKB-SubCell"/>
</dbReference>
<dbReference type="Pfam" id="PF26095">
    <property type="entry name" value="CC_Bre1"/>
    <property type="match status" value="1"/>
</dbReference>
<dbReference type="PANTHER" id="PTHR23163">
    <property type="entry name" value="RING FINGER PROTEIN-RELATED"/>
    <property type="match status" value="1"/>
</dbReference>
<comment type="pathway">
    <text evidence="6">Protein modification; protein ubiquitination.</text>
</comment>
<keyword evidence="5 6" id="KW-0539">Nucleus</keyword>
<feature type="coiled-coil region" evidence="7">
    <location>
        <begin position="609"/>
        <end position="664"/>
    </location>
</feature>
<keyword evidence="4 6" id="KW-0862">Zinc</keyword>
<dbReference type="UniPathway" id="UPA00143"/>
<dbReference type="InterPro" id="IPR058643">
    <property type="entry name" value="BRE1-like_CC"/>
</dbReference>
<dbReference type="EC" id="2.3.2.27" evidence="6"/>
<dbReference type="GO" id="GO:0033503">
    <property type="term" value="C:HULC complex"/>
    <property type="evidence" value="ECO:0007669"/>
    <property type="project" value="TreeGrafter"/>
</dbReference>
<dbReference type="OMA" id="YRQMQEY"/>
<dbReference type="GO" id="GO:0008270">
    <property type="term" value="F:zinc ion binding"/>
    <property type="evidence" value="ECO:0007669"/>
    <property type="project" value="UniProtKB-KW"/>
</dbReference>
<evidence type="ECO:0000256" key="7">
    <source>
        <dbReference type="SAM" id="Coils"/>
    </source>
</evidence>
<keyword evidence="3 6" id="KW-0863">Zinc-finger</keyword>
<comment type="similarity">
    <text evidence="6">Belongs to the BRE1 family.</text>
</comment>
<dbReference type="GO" id="GO:0061630">
    <property type="term" value="F:ubiquitin protein ligase activity"/>
    <property type="evidence" value="ECO:0007669"/>
    <property type="project" value="UniProtKB-EC"/>
</dbReference>
<evidence type="ECO:0000313" key="10">
    <source>
        <dbReference type="EMBL" id="OBZ67158.1"/>
    </source>
</evidence>
<comment type="caution">
    <text evidence="10">The sequence shown here is derived from an EMBL/GenBank/DDBJ whole genome shotgun (WGS) entry which is preliminary data.</text>
</comment>
<dbReference type="GO" id="GO:0016567">
    <property type="term" value="P:protein ubiquitination"/>
    <property type="evidence" value="ECO:0007669"/>
    <property type="project" value="UniProtKB-UniRule"/>
</dbReference>
<evidence type="ECO:0000256" key="6">
    <source>
        <dbReference type="RuleBase" id="RU365038"/>
    </source>
</evidence>
<dbReference type="AlphaFoldDB" id="A0A1C7LRE8"/>
<keyword evidence="2 6" id="KW-0479">Metal-binding</keyword>
<sequence length="768" mass="88428">MESRKRPHAEDIEHTQSKKRALSDEHGSPSHLNGSASHPDEPNDGDNLEMFRKDAIYRRMKYYSREHERSQARVADLERRRSTCEAGLAALEACWTQIIGTIRLLVKPEDLAPIDKHAQELFDLTAHVSSDSEPDYVNALRDKMQATSDLVTAFVRLSSQGSSASSNDEMYKQCQQAQTECSSLRSELSLVRTRLRDVESEKEQFHEELVAAEKRVDRLQSRALSSIQTHPVKAEVMEDSPQETPSSPAPPQVVVNGTHSEDINEWHELAKVREGHIEDLIGQNAALQQEVHSLKLQLRAPSEEFIVESSYYRLLQERASKLEHSANESQQEVTRLREEVEQLQASRQEFENSIITANEQGMQELRIMLTKRDNENLRLREQRDQQLSELNERKQKDSVKLASAHEHKALAESRLERINVLELELTRLKTRLAANAGDEDLMSFLFKDQQESSSYVDDLKQRLSTAEERARSLEKSLSSLQEKHPDVAQHVKNEAQVRQQLAEVQKQLEKYRIVYGDASSLPAEAQSLSEQLQQKQSEIEKLQLQEKQRGQAESALYSELDKLSAAWEALDRQVKSKVFELTAMEERLTKIGLDRAKSENKFYSAMRDKEAIETERKNISRNLEKQAKVVEKLSETEKILTTRLTDLEKEIVQWKRALEAQKERTSALESDVTEWKTRSEAERKRSDEMRGVFQEHERVLERKRSELRKMEEGLVRTKKEAEKVAAKIKATPHTSSNSKEAQLQSEIDKCMHTQVLNLQNEHAEYGYH</sequence>
<organism evidence="10 11">
    <name type="scientific">Grifola frondosa</name>
    <name type="common">Maitake</name>
    <name type="synonym">Polyporus frondosus</name>
    <dbReference type="NCBI Taxonomy" id="5627"/>
    <lineage>
        <taxon>Eukaryota</taxon>
        <taxon>Fungi</taxon>
        <taxon>Dikarya</taxon>
        <taxon>Basidiomycota</taxon>
        <taxon>Agaricomycotina</taxon>
        <taxon>Agaricomycetes</taxon>
        <taxon>Polyporales</taxon>
        <taxon>Grifolaceae</taxon>
        <taxon>Grifola</taxon>
    </lineage>
</organism>
<dbReference type="Pfam" id="PF08647">
    <property type="entry name" value="BRE1"/>
    <property type="match status" value="1"/>
</dbReference>
<evidence type="ECO:0000256" key="5">
    <source>
        <dbReference type="ARBA" id="ARBA00023242"/>
    </source>
</evidence>
<feature type="compositionally biased region" description="Basic and acidic residues" evidence="8">
    <location>
        <begin position="1"/>
        <end position="28"/>
    </location>
</feature>
<gene>
    <name evidence="10" type="primary">BRE1</name>
    <name evidence="10" type="ORF">A0H81_12779</name>
</gene>
<keyword evidence="6" id="KW-0808">Transferase</keyword>
<keyword evidence="6" id="KW-0156">Chromatin regulator</keyword>
<name>A0A1C7LRE8_GRIFR</name>
<dbReference type="GO" id="GO:0006325">
    <property type="term" value="P:chromatin organization"/>
    <property type="evidence" value="ECO:0007669"/>
    <property type="project" value="UniProtKB-KW"/>
</dbReference>
<comment type="catalytic activity">
    <reaction evidence="6">
        <text>S-ubiquitinyl-[E2 ubiquitin-conjugating enzyme]-L-cysteine + [acceptor protein]-L-lysine = [E2 ubiquitin-conjugating enzyme]-L-cysteine + N(6)-ubiquitinyl-[acceptor protein]-L-lysine.</text>
        <dbReference type="EC" id="2.3.2.27"/>
    </reaction>
</comment>
<proteinExistence type="inferred from homology"/>
<keyword evidence="6 7" id="KW-0175">Coiled coil</keyword>
<protein>
    <recommendedName>
        <fullName evidence="6">E3 ubiquitin protein ligase</fullName>
        <ecNumber evidence="6">2.3.2.27</ecNumber>
    </recommendedName>
</protein>
<keyword evidence="6" id="KW-0833">Ubl conjugation pathway</keyword>
<evidence type="ECO:0000256" key="1">
    <source>
        <dbReference type="ARBA" id="ARBA00004123"/>
    </source>
</evidence>
<feature type="region of interest" description="Disordered" evidence="8">
    <location>
        <begin position="1"/>
        <end position="48"/>
    </location>
</feature>
<evidence type="ECO:0000256" key="4">
    <source>
        <dbReference type="ARBA" id="ARBA00022833"/>
    </source>
</evidence>
<reference evidence="10 11" key="1">
    <citation type="submission" date="2016-03" db="EMBL/GenBank/DDBJ databases">
        <title>Whole genome sequencing of Grifola frondosa 9006-11.</title>
        <authorList>
            <person name="Min B."/>
            <person name="Park H."/>
            <person name="Kim J.-G."/>
            <person name="Cho H."/>
            <person name="Oh Y.-L."/>
            <person name="Kong W.-S."/>
            <person name="Choi I.-G."/>
        </authorList>
    </citation>
    <scope>NUCLEOTIDE SEQUENCE [LARGE SCALE GENOMIC DNA]</scope>
    <source>
        <strain evidence="10 11">9006-11</strain>
    </source>
</reference>
<dbReference type="OrthoDB" id="10266039at2759"/>
<dbReference type="Proteomes" id="UP000092993">
    <property type="component" value="Unassembled WGS sequence"/>
</dbReference>
<feature type="coiled-coil region" evidence="7">
    <location>
        <begin position="167"/>
        <end position="222"/>
    </location>
</feature>
<evidence type="ECO:0000313" key="11">
    <source>
        <dbReference type="Proteomes" id="UP000092993"/>
    </source>
</evidence>
<evidence type="ECO:0000259" key="9">
    <source>
        <dbReference type="Pfam" id="PF26095"/>
    </source>
</evidence>